<evidence type="ECO:0000256" key="3">
    <source>
        <dbReference type="ARBA" id="ARBA00010519"/>
    </source>
</evidence>
<dbReference type="InterPro" id="IPR001133">
    <property type="entry name" value="NADH_UbQ_OxRdtase_chain4L/K"/>
</dbReference>
<dbReference type="GO" id="GO:0050136">
    <property type="term" value="F:NADH dehydrogenase (quinone) (non-electrogenic) activity"/>
    <property type="evidence" value="ECO:0007669"/>
    <property type="project" value="UniProtKB-UniRule"/>
</dbReference>
<evidence type="ECO:0000256" key="4">
    <source>
        <dbReference type="ARBA" id="ARBA00022448"/>
    </source>
</evidence>
<evidence type="ECO:0000256" key="9">
    <source>
        <dbReference type="ARBA" id="ARBA00023027"/>
    </source>
</evidence>
<feature type="transmembrane region" description="Helical" evidence="11">
    <location>
        <begin position="63"/>
        <end position="87"/>
    </location>
</feature>
<keyword evidence="7 11" id="KW-1278">Translocase</keyword>
<dbReference type="GO" id="GO:0030964">
    <property type="term" value="C:NADH dehydrogenase complex"/>
    <property type="evidence" value="ECO:0007669"/>
    <property type="project" value="TreeGrafter"/>
</dbReference>
<evidence type="ECO:0000256" key="1">
    <source>
        <dbReference type="ARBA" id="ARBA00002378"/>
    </source>
</evidence>
<dbReference type="GO" id="GO:0048038">
    <property type="term" value="F:quinone binding"/>
    <property type="evidence" value="ECO:0007669"/>
    <property type="project" value="UniProtKB-KW"/>
</dbReference>
<dbReference type="PANTHER" id="PTHR11434:SF16">
    <property type="entry name" value="NADH-UBIQUINONE OXIDOREDUCTASE CHAIN 4L"/>
    <property type="match status" value="1"/>
</dbReference>
<keyword evidence="5 11" id="KW-0812">Transmembrane</keyword>
<evidence type="ECO:0000313" key="13">
    <source>
        <dbReference type="Proteomes" id="UP000032515"/>
    </source>
</evidence>
<dbReference type="Proteomes" id="UP000032515">
    <property type="component" value="Unassembled WGS sequence"/>
</dbReference>
<keyword evidence="9 11" id="KW-0520">NAD</keyword>
<dbReference type="RefSeq" id="WP_044408947.1">
    <property type="nucleotide sequence ID" value="NZ_JXXE01000178.1"/>
</dbReference>
<dbReference type="Pfam" id="PF00420">
    <property type="entry name" value="Oxidored_q2"/>
    <property type="match status" value="1"/>
</dbReference>
<dbReference type="InterPro" id="IPR039428">
    <property type="entry name" value="NUOK/Mnh_C1-like"/>
</dbReference>
<keyword evidence="8 11" id="KW-1133">Transmembrane helix</keyword>
<dbReference type="HAMAP" id="MF_01456">
    <property type="entry name" value="NDH1_NuoK"/>
    <property type="match status" value="1"/>
</dbReference>
<comment type="function">
    <text evidence="1 11">NDH-1 shuttles electrons from NADH, via FMN and iron-sulfur (Fe-S) centers, to quinones in the respiratory chain. The immediate electron acceptor for the enzyme in this species is believed to be ubiquinone. Couples the redox reaction to proton translocation (for every two electrons transferred, four hydrogen ions are translocated across the cytoplasmic membrane), and thus conserves the redox energy in a proton gradient.</text>
</comment>
<proteinExistence type="inferred from homology"/>
<dbReference type="FunFam" id="1.10.287.3510:FF:000001">
    <property type="entry name" value="NADH-quinone oxidoreductase subunit K"/>
    <property type="match status" value="1"/>
</dbReference>
<dbReference type="AlphaFoldDB" id="A0A0D7EVA3"/>
<reference evidence="12 13" key="1">
    <citation type="submission" date="2014-11" db="EMBL/GenBank/DDBJ databases">
        <title>Genomics and ecophysiology of heterotrophic nitrogen fixing bacteria isolated from estuarine surface water.</title>
        <authorList>
            <person name="Bentzon-Tilia M."/>
            <person name="Severin I."/>
            <person name="Hansen L.H."/>
            <person name="Riemann L."/>
        </authorList>
    </citation>
    <scope>NUCLEOTIDE SEQUENCE [LARGE SCALE GENOMIC DNA]</scope>
    <source>
        <strain evidence="12 13">BAL398</strain>
    </source>
</reference>
<dbReference type="NCBIfam" id="NF004320">
    <property type="entry name" value="PRK05715.1-2"/>
    <property type="match status" value="1"/>
</dbReference>
<comment type="caution">
    <text evidence="12">The sequence shown here is derived from an EMBL/GenBank/DDBJ whole genome shotgun (WGS) entry which is preliminary data.</text>
</comment>
<name>A0A0D7EVA3_RHOPL</name>
<evidence type="ECO:0000256" key="11">
    <source>
        <dbReference type="HAMAP-Rule" id="MF_01456"/>
    </source>
</evidence>
<feature type="transmembrane region" description="Helical" evidence="11">
    <location>
        <begin position="6"/>
        <end position="24"/>
    </location>
</feature>
<accession>A0A0D7EVA3</accession>
<dbReference type="EC" id="7.1.1.-" evidence="11"/>
<evidence type="ECO:0000256" key="6">
    <source>
        <dbReference type="ARBA" id="ARBA00022719"/>
    </source>
</evidence>
<evidence type="ECO:0000256" key="10">
    <source>
        <dbReference type="ARBA" id="ARBA00023136"/>
    </source>
</evidence>
<keyword evidence="11" id="KW-1003">Cell membrane</keyword>
<dbReference type="EMBL" id="JXXE01000178">
    <property type="protein sequence ID" value="KIZ44754.1"/>
    <property type="molecule type" value="Genomic_DNA"/>
</dbReference>
<sequence>MMVPLTAYLVVGAILFAIGVYTVIAQRAAVMILMGIEVLLNAIGLNIIAFWRFTAPADYSAQIFAILIITIGAVEMAIGLAIVMLLYRQRQTVEVDAYAELKW</sequence>
<evidence type="ECO:0000256" key="5">
    <source>
        <dbReference type="ARBA" id="ARBA00022692"/>
    </source>
</evidence>
<organism evidence="12 13">
    <name type="scientific">Rhodopseudomonas palustris</name>
    <dbReference type="NCBI Taxonomy" id="1076"/>
    <lineage>
        <taxon>Bacteria</taxon>
        <taxon>Pseudomonadati</taxon>
        <taxon>Pseudomonadota</taxon>
        <taxon>Alphaproteobacteria</taxon>
        <taxon>Hyphomicrobiales</taxon>
        <taxon>Nitrobacteraceae</taxon>
        <taxon>Rhodopseudomonas</taxon>
    </lineage>
</organism>
<dbReference type="GO" id="GO:0042773">
    <property type="term" value="P:ATP synthesis coupled electron transport"/>
    <property type="evidence" value="ECO:0007669"/>
    <property type="project" value="InterPro"/>
</dbReference>
<keyword evidence="11 12" id="KW-0830">Ubiquinone</keyword>
<comment type="catalytic activity">
    <reaction evidence="11">
        <text>a quinone + NADH + 5 H(+)(in) = a quinol + NAD(+) + 4 H(+)(out)</text>
        <dbReference type="Rhea" id="RHEA:57888"/>
        <dbReference type="ChEBI" id="CHEBI:15378"/>
        <dbReference type="ChEBI" id="CHEBI:24646"/>
        <dbReference type="ChEBI" id="CHEBI:57540"/>
        <dbReference type="ChEBI" id="CHEBI:57945"/>
        <dbReference type="ChEBI" id="CHEBI:132124"/>
    </reaction>
</comment>
<dbReference type="PANTHER" id="PTHR11434">
    <property type="entry name" value="NADH-UBIQUINONE OXIDOREDUCTASE SUBUNIT ND4L"/>
    <property type="match status" value="1"/>
</dbReference>
<keyword evidence="10 11" id="KW-0472">Membrane</keyword>
<evidence type="ECO:0000256" key="8">
    <source>
        <dbReference type="ARBA" id="ARBA00022989"/>
    </source>
</evidence>
<comment type="similarity">
    <text evidence="3 11">Belongs to the complex I subunit 4L family.</text>
</comment>
<evidence type="ECO:0000256" key="7">
    <source>
        <dbReference type="ARBA" id="ARBA00022967"/>
    </source>
</evidence>
<dbReference type="Gene3D" id="1.10.287.3510">
    <property type="match status" value="1"/>
</dbReference>
<keyword evidence="4 11" id="KW-0813">Transport</keyword>
<keyword evidence="6 11" id="KW-0874">Quinone</keyword>
<gene>
    <name evidence="11" type="primary">nuoK</name>
    <name evidence="12" type="ORF">OO17_09065</name>
</gene>
<protein>
    <recommendedName>
        <fullName evidence="11">NADH-quinone oxidoreductase subunit K</fullName>
        <ecNumber evidence="11">7.1.1.-</ecNumber>
    </recommendedName>
    <alternativeName>
        <fullName evidence="11">NADH dehydrogenase I subunit K</fullName>
    </alternativeName>
    <alternativeName>
        <fullName evidence="11">NDH-1 subunit K</fullName>
    </alternativeName>
</protein>
<comment type="subunit">
    <text evidence="11">NDH-1 is composed of 14 different subunits. Subunits NuoA, H, J, K, L, M, N constitute the membrane sector of the complex.</text>
</comment>
<evidence type="ECO:0000256" key="2">
    <source>
        <dbReference type="ARBA" id="ARBA00004141"/>
    </source>
</evidence>
<comment type="subcellular location">
    <subcellularLocation>
        <location evidence="11">Cell membrane</location>
        <topology evidence="11">Multi-pass membrane protein</topology>
    </subcellularLocation>
    <subcellularLocation>
        <location evidence="2">Membrane</location>
        <topology evidence="2">Multi-pass membrane protein</topology>
    </subcellularLocation>
</comment>
<dbReference type="OrthoDB" id="9810120at2"/>
<dbReference type="PATRIC" id="fig|1076.23.peg.1154"/>
<dbReference type="GO" id="GO:0005886">
    <property type="term" value="C:plasma membrane"/>
    <property type="evidence" value="ECO:0007669"/>
    <property type="project" value="UniProtKB-SubCell"/>
</dbReference>
<feature type="transmembrane region" description="Helical" evidence="11">
    <location>
        <begin position="31"/>
        <end position="51"/>
    </location>
</feature>
<evidence type="ECO:0000313" key="12">
    <source>
        <dbReference type="EMBL" id="KIZ44754.1"/>
    </source>
</evidence>